<dbReference type="Proteomes" id="UP000053257">
    <property type="component" value="Unassembled WGS sequence"/>
</dbReference>
<protein>
    <recommendedName>
        <fullName evidence="1">TECPR1-like DysF domain-containing protein</fullName>
    </recommendedName>
</protein>
<dbReference type="HOGENOM" id="CLU_1528785_0_0_1"/>
<name>A0A0C3S6N8_PHLG1</name>
<gene>
    <name evidence="2" type="ORF">PHLGIDRAFT_82488</name>
</gene>
<accession>A0A0C3S6N8</accession>
<sequence>MFSAPYYSRLSLLPADPPAFTIPTTSKLSRSNQPSLSLSTYPLPDGSWRWVSREWMVDMRGDGQTQYDGFEYNWVFRAKNWRPFVGALSAGGWVRRRRWVRLMVRPAIARKPSGDAIGEAASGVLEGLSRQAETGATRPPSVLVTSESDEYDSNFGEDDAVQVWTGDVERDWQHCR</sequence>
<evidence type="ECO:0000313" key="3">
    <source>
        <dbReference type="Proteomes" id="UP000053257"/>
    </source>
</evidence>
<reference evidence="2 3" key="1">
    <citation type="journal article" date="2014" name="PLoS Genet.">
        <title>Analysis of the Phlebiopsis gigantea genome, transcriptome and secretome provides insight into its pioneer colonization strategies of wood.</title>
        <authorList>
            <person name="Hori C."/>
            <person name="Ishida T."/>
            <person name="Igarashi K."/>
            <person name="Samejima M."/>
            <person name="Suzuki H."/>
            <person name="Master E."/>
            <person name="Ferreira P."/>
            <person name="Ruiz-Duenas F.J."/>
            <person name="Held B."/>
            <person name="Canessa P."/>
            <person name="Larrondo L.F."/>
            <person name="Schmoll M."/>
            <person name="Druzhinina I.S."/>
            <person name="Kubicek C.P."/>
            <person name="Gaskell J.A."/>
            <person name="Kersten P."/>
            <person name="St John F."/>
            <person name="Glasner J."/>
            <person name="Sabat G."/>
            <person name="Splinter BonDurant S."/>
            <person name="Syed K."/>
            <person name="Yadav J."/>
            <person name="Mgbeahuruike A.C."/>
            <person name="Kovalchuk A."/>
            <person name="Asiegbu F.O."/>
            <person name="Lackner G."/>
            <person name="Hoffmeister D."/>
            <person name="Rencoret J."/>
            <person name="Gutierrez A."/>
            <person name="Sun H."/>
            <person name="Lindquist E."/>
            <person name="Barry K."/>
            <person name="Riley R."/>
            <person name="Grigoriev I.V."/>
            <person name="Henrissat B."/>
            <person name="Kues U."/>
            <person name="Berka R.M."/>
            <person name="Martinez A.T."/>
            <person name="Covert S.F."/>
            <person name="Blanchette R.A."/>
            <person name="Cullen D."/>
        </authorList>
    </citation>
    <scope>NUCLEOTIDE SEQUENCE [LARGE SCALE GENOMIC DNA]</scope>
    <source>
        <strain evidence="2 3">11061_1 CR5-6</strain>
    </source>
</reference>
<dbReference type="EMBL" id="KN840442">
    <property type="protein sequence ID" value="KIP11951.1"/>
    <property type="molecule type" value="Genomic_DNA"/>
</dbReference>
<dbReference type="STRING" id="745531.A0A0C3S6N8"/>
<keyword evidence="3" id="KW-1185">Reference proteome</keyword>
<dbReference type="InterPro" id="IPR010482">
    <property type="entry name" value="TECPR1-like_DysF"/>
</dbReference>
<feature type="domain" description="TECPR1-like DysF" evidence="1">
    <location>
        <begin position="11"/>
        <end position="101"/>
    </location>
</feature>
<dbReference type="AlphaFoldDB" id="A0A0C3S6N8"/>
<dbReference type="GO" id="GO:0007031">
    <property type="term" value="P:peroxisome organization"/>
    <property type="evidence" value="ECO:0007669"/>
    <property type="project" value="UniProtKB-ARBA"/>
</dbReference>
<dbReference type="OrthoDB" id="72441at2759"/>
<proteinExistence type="predicted"/>
<dbReference type="Pfam" id="PF06398">
    <property type="entry name" value="Pex24p"/>
    <property type="match status" value="1"/>
</dbReference>
<evidence type="ECO:0000259" key="1">
    <source>
        <dbReference type="Pfam" id="PF06398"/>
    </source>
</evidence>
<feature type="non-terminal residue" evidence="2">
    <location>
        <position position="176"/>
    </location>
</feature>
<evidence type="ECO:0000313" key="2">
    <source>
        <dbReference type="EMBL" id="KIP11951.1"/>
    </source>
</evidence>
<dbReference type="GO" id="GO:0005778">
    <property type="term" value="C:peroxisomal membrane"/>
    <property type="evidence" value="ECO:0007669"/>
    <property type="project" value="UniProtKB-ARBA"/>
</dbReference>
<organism evidence="2 3">
    <name type="scientific">Phlebiopsis gigantea (strain 11061_1 CR5-6)</name>
    <name type="common">White-rot fungus</name>
    <name type="synonym">Peniophora gigantea</name>
    <dbReference type="NCBI Taxonomy" id="745531"/>
    <lineage>
        <taxon>Eukaryota</taxon>
        <taxon>Fungi</taxon>
        <taxon>Dikarya</taxon>
        <taxon>Basidiomycota</taxon>
        <taxon>Agaricomycotina</taxon>
        <taxon>Agaricomycetes</taxon>
        <taxon>Polyporales</taxon>
        <taxon>Phanerochaetaceae</taxon>
        <taxon>Phlebiopsis</taxon>
    </lineage>
</organism>